<accession>B9L5Q6</accession>
<name>B9L5Q6_NAUPA</name>
<sequence length="365" mass="42524">MKKILTFLLLIFVLIVYILNNAKKEYLIGSSLPLKGIMNEMGNSVKLGTEVSFKIYGDGFEKKIKYVFLDDKYEPKLTKENIKTLYKKGVFLLYGIVGTPTVKEILPFLNDNSIFLYAPFTGAEFLRRNKYVINFRASYKDEIKKIINYLIKRKITKIAVFYQNDEYGNEIYYHTYEVLKNKNLTLSAVGTYKRNTFFITSALNEISHNKPQAIIMGSTSKVSAMFIEKYRKIDPNAVFCTISFVNPDSLVKLLKKTDNIIFSEVVPYYNDPSIKEAVLFKEDLKKLFPNQQPSFFAFEAYLANKILLRAFERLTFPYSPSHLVNIIKNTPKNFLKGISIKYKNNQLLNKTYLFEYNNHSFKELR</sequence>
<keyword evidence="2" id="KW-0732">Signal</keyword>
<dbReference type="AlphaFoldDB" id="B9L5Q6"/>
<feature type="domain" description="Leucine-binding protein" evidence="3">
    <location>
        <begin position="28"/>
        <end position="357"/>
    </location>
</feature>
<gene>
    <name evidence="4" type="ordered locus">NAMH_1301</name>
</gene>
<dbReference type="OrthoDB" id="9777352at2"/>
<dbReference type="HOGENOM" id="CLU_027128_7_1_7"/>
<organism evidence="4 5">
    <name type="scientific">Nautilia profundicola (strain ATCC BAA-1463 / DSM 18972 / AmH)</name>
    <dbReference type="NCBI Taxonomy" id="598659"/>
    <lineage>
        <taxon>Bacteria</taxon>
        <taxon>Pseudomonadati</taxon>
        <taxon>Campylobacterota</taxon>
        <taxon>Epsilonproteobacteria</taxon>
        <taxon>Nautiliales</taxon>
        <taxon>Nautiliaceae</taxon>
        <taxon>Nautilia</taxon>
    </lineage>
</organism>
<dbReference type="Gene3D" id="3.40.50.2300">
    <property type="match status" value="2"/>
</dbReference>
<comment type="similarity">
    <text evidence="1">Belongs to the leucine-binding protein family.</text>
</comment>
<dbReference type="STRING" id="598659.NAMH_1301"/>
<dbReference type="CDD" id="cd19978">
    <property type="entry name" value="PBP1_ABC_ligand_binding-like"/>
    <property type="match status" value="1"/>
</dbReference>
<evidence type="ECO:0000256" key="2">
    <source>
        <dbReference type="ARBA" id="ARBA00022729"/>
    </source>
</evidence>
<dbReference type="InterPro" id="IPR028082">
    <property type="entry name" value="Peripla_BP_I"/>
</dbReference>
<dbReference type="KEGG" id="nam:NAMH_1301"/>
<keyword evidence="5" id="KW-1185">Reference proteome</keyword>
<dbReference type="EMBL" id="CP001279">
    <property type="protein sequence ID" value="ACM92398.1"/>
    <property type="molecule type" value="Genomic_DNA"/>
</dbReference>
<dbReference type="eggNOG" id="COG0683">
    <property type="taxonomic scope" value="Bacteria"/>
</dbReference>
<evidence type="ECO:0000313" key="4">
    <source>
        <dbReference type="EMBL" id="ACM92398.1"/>
    </source>
</evidence>
<dbReference type="PANTHER" id="PTHR47235">
    <property type="entry name" value="BLR6548 PROTEIN"/>
    <property type="match status" value="1"/>
</dbReference>
<dbReference type="Pfam" id="PF13458">
    <property type="entry name" value="Peripla_BP_6"/>
    <property type="match status" value="1"/>
</dbReference>
<reference evidence="4 5" key="1">
    <citation type="journal article" date="2009" name="PLoS Genet.">
        <title>Adaptations to submarine hydrothermal environments exemplified by the genome of Nautilia profundicola.</title>
        <authorList>
            <person name="Campbell B.J."/>
            <person name="Smith J.L."/>
            <person name="Hanson T.E."/>
            <person name="Klotz M.G."/>
            <person name="Stein L.Y."/>
            <person name="Lee C.K."/>
            <person name="Wu D."/>
            <person name="Robinson J.M."/>
            <person name="Khouri H.M."/>
            <person name="Eisen J.A."/>
            <person name="Cary S.C."/>
        </authorList>
    </citation>
    <scope>NUCLEOTIDE SEQUENCE [LARGE SCALE GENOMIC DNA]</scope>
    <source>
        <strain evidence="5">ATCC BAA-1463 / DSM 18972 / AmH</strain>
    </source>
</reference>
<dbReference type="PANTHER" id="PTHR47235:SF1">
    <property type="entry name" value="BLR6548 PROTEIN"/>
    <property type="match status" value="1"/>
</dbReference>
<evidence type="ECO:0000313" key="5">
    <source>
        <dbReference type="Proteomes" id="UP000000448"/>
    </source>
</evidence>
<protein>
    <submittedName>
        <fullName evidence="4">Extracellular ligand-binding receptor</fullName>
    </submittedName>
</protein>
<dbReference type="InterPro" id="IPR028081">
    <property type="entry name" value="Leu-bd"/>
</dbReference>
<evidence type="ECO:0000256" key="1">
    <source>
        <dbReference type="ARBA" id="ARBA00010062"/>
    </source>
</evidence>
<proteinExistence type="inferred from homology"/>
<evidence type="ECO:0000259" key="3">
    <source>
        <dbReference type="Pfam" id="PF13458"/>
    </source>
</evidence>
<dbReference type="Proteomes" id="UP000000448">
    <property type="component" value="Chromosome"/>
</dbReference>
<dbReference type="SUPFAM" id="SSF53822">
    <property type="entry name" value="Periplasmic binding protein-like I"/>
    <property type="match status" value="1"/>
</dbReference>
<dbReference type="RefSeq" id="WP_012663769.1">
    <property type="nucleotide sequence ID" value="NC_012115.1"/>
</dbReference>
<keyword evidence="4" id="KW-0675">Receptor</keyword>